<evidence type="ECO:0000256" key="1">
    <source>
        <dbReference type="SAM" id="MobiDB-lite"/>
    </source>
</evidence>
<dbReference type="AlphaFoldDB" id="A0A375YKP4"/>
<evidence type="ECO:0000313" key="3">
    <source>
        <dbReference type="EMBL" id="SRX81554.1"/>
    </source>
</evidence>
<gene>
    <name evidence="3" type="ORF">MPP7335_03306</name>
</gene>
<evidence type="ECO:0000313" key="4">
    <source>
        <dbReference type="Proteomes" id="UP000252008"/>
    </source>
</evidence>
<accession>A0A375YKP4</accession>
<keyword evidence="4" id="KW-1185">Reference proteome</keyword>
<dbReference type="CDD" id="cd01029">
    <property type="entry name" value="TOPRIM_primases"/>
    <property type="match status" value="1"/>
</dbReference>
<reference evidence="3 4" key="1">
    <citation type="submission" date="2018-05" db="EMBL/GenBank/DDBJ databases">
        <authorList>
            <consortium name="IHU Genomes"/>
        </authorList>
    </citation>
    <scope>NUCLEOTIDE SEQUENCE [LARGE SCALE GENOMIC DNA]</scope>
    <source>
        <strain evidence="3 4">P7335</strain>
    </source>
</reference>
<dbReference type="InterPro" id="IPR034154">
    <property type="entry name" value="TOPRIM_DnaG/twinkle"/>
</dbReference>
<dbReference type="RefSeq" id="WP_083146288.1">
    <property type="nucleotide sequence ID" value="NZ_MVID01000033.1"/>
</dbReference>
<proteinExistence type="predicted"/>
<sequence>MIAAHHRKMLAASGISDDRAKARGYETVNDKGRLIDVGIAQAGRRVPGLLVPQLRADRSTWGYQYRPDVPRTNKDGREIKYETPVGQHNGIDIPPGVGDRVGDPAVPLLITEGVKKADCAAEHGLCCVALPGVWSWRGKNEAGGKTAVGDWHDIALNDRRVILAFDGDVARKESVRQALSALADYLRSKGAHIEYLHLPDTDNKTGLDDYLIEHSVEQLWQLVKPSPPPAISQGAISNATPTAGGALEATPPVTPMTLDEAHAVFRRWLGKDYDTDALDAVLATVAVERLDGDPLWLLLISGSGNAKTETVQALDGAGAIITSTISSCGALLSATAKKERSKEATGGLLRKLEPRGVLVVKDVTSILSMSGDARAEVLGAFREVYDGRWSRNVGTDGGLTLEWVGRIAVVGAVTTAWDKAHAAIASMGDRFVLVRMDSTTGRQAAGRKAIGNTGFEELMRRELAAAAAGVLAGMNTTATVLTEVETNVLLAAADLVTLARTGVEYDYRGDVIDAHAPEMPTRFAKQLAQVVRGAVSIGVDRNRALRLAIRCARDSMPPLRLAIIDDVAKHPESSTAEIRKRLGKPRATVDRQLQALHMLEVLDCDEQETVWGGKDVTRWYYRLADGIEPTALDPKSVPDLAVPTPRPHEREGQNGEALRAPPAKSGTGPSAPKPPIVTGPGRCSECGCHVELQGHKPDCSEIAA</sequence>
<evidence type="ECO:0000259" key="2">
    <source>
        <dbReference type="Pfam" id="PF12965"/>
    </source>
</evidence>
<name>A0A375YKP4_MYCPF</name>
<feature type="region of interest" description="Disordered" evidence="1">
    <location>
        <begin position="632"/>
        <end position="678"/>
    </location>
</feature>
<dbReference type="InterPro" id="IPR024385">
    <property type="entry name" value="DUF3854"/>
</dbReference>
<dbReference type="EMBL" id="UEGS01000001">
    <property type="protein sequence ID" value="SRX81554.1"/>
    <property type="molecule type" value="Genomic_DNA"/>
</dbReference>
<feature type="domain" description="DUF3854" evidence="2">
    <location>
        <begin position="103"/>
        <end position="217"/>
    </location>
</feature>
<protein>
    <submittedName>
        <fullName evidence="3">Virulence-associated protein E [Leptospirillum ferriphilum ML-04]</fullName>
    </submittedName>
</protein>
<dbReference type="Proteomes" id="UP000252008">
    <property type="component" value="Unassembled WGS sequence"/>
</dbReference>
<dbReference type="Pfam" id="PF12965">
    <property type="entry name" value="DUF3854"/>
    <property type="match status" value="1"/>
</dbReference>
<organism evidence="3 4">
    <name type="scientific">Mycolicibacterium parafortuitum</name>
    <name type="common">Mycobacterium parafortuitum</name>
    <dbReference type="NCBI Taxonomy" id="39692"/>
    <lineage>
        <taxon>Bacteria</taxon>
        <taxon>Bacillati</taxon>
        <taxon>Actinomycetota</taxon>
        <taxon>Actinomycetes</taxon>
        <taxon>Mycobacteriales</taxon>
        <taxon>Mycobacteriaceae</taxon>
        <taxon>Mycolicibacterium</taxon>
    </lineage>
</organism>